<feature type="transmembrane region" description="Helical" evidence="2">
    <location>
        <begin position="53"/>
        <end position="71"/>
    </location>
</feature>
<sequence>MGDSGASKKVDSQKTSDGKPKQTGGKVKRKQLQSVPDLLSNGPDEGSSQTESLVMNAVWMLFLLIMFYLSLEG</sequence>
<evidence type="ECO:0000256" key="1">
    <source>
        <dbReference type="SAM" id="MobiDB-lite"/>
    </source>
</evidence>
<organism evidence="3 4">
    <name type="scientific">Thalassiosira oceanica</name>
    <name type="common">Marine diatom</name>
    <dbReference type="NCBI Taxonomy" id="159749"/>
    <lineage>
        <taxon>Eukaryota</taxon>
        <taxon>Sar</taxon>
        <taxon>Stramenopiles</taxon>
        <taxon>Ochrophyta</taxon>
        <taxon>Bacillariophyta</taxon>
        <taxon>Coscinodiscophyceae</taxon>
        <taxon>Thalassiosirophycidae</taxon>
        <taxon>Thalassiosirales</taxon>
        <taxon>Thalassiosiraceae</taxon>
        <taxon>Thalassiosira</taxon>
    </lineage>
</organism>
<proteinExistence type="predicted"/>
<feature type="compositionally biased region" description="Basic and acidic residues" evidence="1">
    <location>
        <begin position="1"/>
        <end position="20"/>
    </location>
</feature>
<keyword evidence="2" id="KW-0472">Membrane</keyword>
<comment type="caution">
    <text evidence="3">The sequence shown here is derived from an EMBL/GenBank/DDBJ whole genome shotgun (WGS) entry which is preliminary data.</text>
</comment>
<dbReference type="AlphaFoldDB" id="K0SGG3"/>
<dbReference type="EMBL" id="AGNL01021611">
    <property type="protein sequence ID" value="EJK60066.1"/>
    <property type="molecule type" value="Genomic_DNA"/>
</dbReference>
<evidence type="ECO:0000313" key="3">
    <source>
        <dbReference type="EMBL" id="EJK60066.1"/>
    </source>
</evidence>
<evidence type="ECO:0000313" key="4">
    <source>
        <dbReference type="Proteomes" id="UP000266841"/>
    </source>
</evidence>
<accession>K0SGG3</accession>
<keyword evidence="4" id="KW-1185">Reference proteome</keyword>
<keyword evidence="2" id="KW-1133">Transmembrane helix</keyword>
<evidence type="ECO:0000256" key="2">
    <source>
        <dbReference type="SAM" id="Phobius"/>
    </source>
</evidence>
<protein>
    <submittedName>
        <fullName evidence="3">Uncharacterized protein</fullName>
    </submittedName>
</protein>
<name>K0SGG3_THAOC</name>
<dbReference type="Proteomes" id="UP000266841">
    <property type="component" value="Unassembled WGS sequence"/>
</dbReference>
<reference evidence="3 4" key="1">
    <citation type="journal article" date="2012" name="Genome Biol.">
        <title>Genome and low-iron response of an oceanic diatom adapted to chronic iron limitation.</title>
        <authorList>
            <person name="Lommer M."/>
            <person name="Specht M."/>
            <person name="Roy A.S."/>
            <person name="Kraemer L."/>
            <person name="Andreson R."/>
            <person name="Gutowska M.A."/>
            <person name="Wolf J."/>
            <person name="Bergner S.V."/>
            <person name="Schilhabel M.B."/>
            <person name="Klostermeier U.C."/>
            <person name="Beiko R.G."/>
            <person name="Rosenstiel P."/>
            <person name="Hippler M."/>
            <person name="Laroche J."/>
        </authorList>
    </citation>
    <scope>NUCLEOTIDE SEQUENCE [LARGE SCALE GENOMIC DNA]</scope>
    <source>
        <strain evidence="3 4">CCMP1005</strain>
    </source>
</reference>
<feature type="region of interest" description="Disordered" evidence="1">
    <location>
        <begin position="1"/>
        <end position="49"/>
    </location>
</feature>
<gene>
    <name evidence="3" type="ORF">THAOC_19649</name>
</gene>
<keyword evidence="2" id="KW-0812">Transmembrane</keyword>